<evidence type="ECO:0000256" key="5">
    <source>
        <dbReference type="ARBA" id="ARBA00024029"/>
    </source>
</evidence>
<dbReference type="SUPFAM" id="SSF102215">
    <property type="entry name" value="Creatininase"/>
    <property type="match status" value="1"/>
</dbReference>
<gene>
    <name evidence="6" type="ORF">AJ85_06795</name>
</gene>
<dbReference type="AlphaFoldDB" id="A0A4S4K0P6"/>
<dbReference type="PANTHER" id="PTHR35005">
    <property type="entry name" value="3-DEHYDRO-SCYLLO-INOSOSE HYDROLASE"/>
    <property type="match status" value="1"/>
</dbReference>
<dbReference type="PANTHER" id="PTHR35005:SF1">
    <property type="entry name" value="2-AMINO-5-FORMYLAMINO-6-RIBOSYLAMINOPYRIMIDIN-4(3H)-ONE 5'-MONOPHOSPHATE DEFORMYLASE"/>
    <property type="match status" value="1"/>
</dbReference>
<evidence type="ECO:0000256" key="1">
    <source>
        <dbReference type="ARBA" id="ARBA00001947"/>
    </source>
</evidence>
<comment type="cofactor">
    <cofactor evidence="1">
        <name>Zn(2+)</name>
        <dbReference type="ChEBI" id="CHEBI:29105"/>
    </cofactor>
</comment>
<proteinExistence type="inferred from homology"/>
<reference evidence="6 7" key="1">
    <citation type="submission" date="2014-01" db="EMBL/GenBank/DDBJ databases">
        <title>Draft genome sequencing of Bacillus alcalophilus CGMCC 1.3604.</title>
        <authorList>
            <person name="Yang J."/>
            <person name="Diao L."/>
            <person name="Yang S."/>
        </authorList>
    </citation>
    <scope>NUCLEOTIDE SEQUENCE [LARGE SCALE GENOMIC DNA]</scope>
    <source>
        <strain evidence="6 7">CGMCC 1.3604</strain>
    </source>
</reference>
<dbReference type="GO" id="GO:0016811">
    <property type="term" value="F:hydrolase activity, acting on carbon-nitrogen (but not peptide) bonds, in linear amides"/>
    <property type="evidence" value="ECO:0007669"/>
    <property type="project" value="TreeGrafter"/>
</dbReference>
<dbReference type="InterPro" id="IPR024087">
    <property type="entry name" value="Creatininase-like_sf"/>
</dbReference>
<comment type="similarity">
    <text evidence="5">Belongs to the creatininase superfamily.</text>
</comment>
<accession>A0A4S4K0P6</accession>
<keyword evidence="3" id="KW-0378">Hydrolase</keyword>
<dbReference type="OrthoDB" id="9801445at2"/>
<dbReference type="GO" id="GO:0009231">
    <property type="term" value="P:riboflavin biosynthetic process"/>
    <property type="evidence" value="ECO:0007669"/>
    <property type="project" value="TreeGrafter"/>
</dbReference>
<organism evidence="6 7">
    <name type="scientific">Alkalihalobacillus alcalophilus ATCC 27647 = CGMCC 1.3604</name>
    <dbReference type="NCBI Taxonomy" id="1218173"/>
    <lineage>
        <taxon>Bacteria</taxon>
        <taxon>Bacillati</taxon>
        <taxon>Bacillota</taxon>
        <taxon>Bacilli</taxon>
        <taxon>Bacillales</taxon>
        <taxon>Bacillaceae</taxon>
        <taxon>Alkalihalobacillus</taxon>
    </lineage>
</organism>
<keyword evidence="4" id="KW-0862">Zinc</keyword>
<evidence type="ECO:0000256" key="2">
    <source>
        <dbReference type="ARBA" id="ARBA00022723"/>
    </source>
</evidence>
<dbReference type="EMBL" id="JALP01000087">
    <property type="protein sequence ID" value="THG91148.1"/>
    <property type="molecule type" value="Genomic_DNA"/>
</dbReference>
<keyword evidence="2" id="KW-0479">Metal-binding</keyword>
<protein>
    <submittedName>
        <fullName evidence="6">Creatininase</fullName>
    </submittedName>
</protein>
<dbReference type="Gene3D" id="3.40.50.10310">
    <property type="entry name" value="Creatininase"/>
    <property type="match status" value="1"/>
</dbReference>
<evidence type="ECO:0000256" key="3">
    <source>
        <dbReference type="ARBA" id="ARBA00022801"/>
    </source>
</evidence>
<evidence type="ECO:0000256" key="4">
    <source>
        <dbReference type="ARBA" id="ARBA00022833"/>
    </source>
</evidence>
<dbReference type="InterPro" id="IPR003785">
    <property type="entry name" value="Creatininase/forma_Hydrolase"/>
</dbReference>
<evidence type="ECO:0000313" key="6">
    <source>
        <dbReference type="EMBL" id="THG91148.1"/>
    </source>
</evidence>
<name>A0A4S4K0P6_ALKAL</name>
<comment type="caution">
    <text evidence="6">The sequence shown here is derived from an EMBL/GenBank/DDBJ whole genome shotgun (WGS) entry which is preliminary data.</text>
</comment>
<evidence type="ECO:0000313" key="7">
    <source>
        <dbReference type="Proteomes" id="UP000297014"/>
    </source>
</evidence>
<dbReference type="GO" id="GO:0046872">
    <property type="term" value="F:metal ion binding"/>
    <property type="evidence" value="ECO:0007669"/>
    <property type="project" value="UniProtKB-KW"/>
</dbReference>
<sequence>MKAEKHGKAWQDFFLPRLSTNEVAALEKEKGAVVLPIAAIEQHGPHLPTYTDTLIAEGLLEAPFELLNREDNIWLLPPLPYGKSTEHFGHPGTFTLSETTLQHVILDLAESVKASGFTRFVLFNTHGGNLDLINMIAREVRIQTGLMVFKMSGMDYKGVLNGLYTDKELTYGIHGGDVETSIILALQEGWVHMDVAQSQMYQPYQDGEIVIDIKGSPSVAWIADDVSDCGTSGDATLATRDKGIETIARLSEPLAKTLQKISTFEMDVLKNSSIVSEVK</sequence>
<dbReference type="Proteomes" id="UP000297014">
    <property type="component" value="Unassembled WGS sequence"/>
</dbReference>
<dbReference type="RefSeq" id="WP_136445972.1">
    <property type="nucleotide sequence ID" value="NZ_JALP01000087.1"/>
</dbReference>
<dbReference type="Pfam" id="PF02633">
    <property type="entry name" value="Creatininase"/>
    <property type="match status" value="1"/>
</dbReference>